<name>A0ACC3MI72_9PEZI</name>
<proteinExistence type="predicted"/>
<dbReference type="EMBL" id="JAUTXU010000243">
    <property type="protein sequence ID" value="KAK3696344.1"/>
    <property type="molecule type" value="Genomic_DNA"/>
</dbReference>
<keyword evidence="1" id="KW-0482">Metalloprotease</keyword>
<organism evidence="1 2">
    <name type="scientific">Vermiconidia calcicola</name>
    <dbReference type="NCBI Taxonomy" id="1690605"/>
    <lineage>
        <taxon>Eukaryota</taxon>
        <taxon>Fungi</taxon>
        <taxon>Dikarya</taxon>
        <taxon>Ascomycota</taxon>
        <taxon>Pezizomycotina</taxon>
        <taxon>Dothideomycetes</taxon>
        <taxon>Dothideomycetidae</taxon>
        <taxon>Mycosphaerellales</taxon>
        <taxon>Extremaceae</taxon>
        <taxon>Vermiconidia</taxon>
    </lineage>
</organism>
<evidence type="ECO:0000313" key="2">
    <source>
        <dbReference type="Proteomes" id="UP001281147"/>
    </source>
</evidence>
<dbReference type="Proteomes" id="UP001281147">
    <property type="component" value="Unassembled WGS sequence"/>
</dbReference>
<keyword evidence="2" id="KW-1185">Reference proteome</keyword>
<comment type="caution">
    <text evidence="1">The sequence shown here is derived from an EMBL/GenBank/DDBJ whole genome shotgun (WGS) entry which is preliminary data.</text>
</comment>
<protein>
    <submittedName>
        <fullName evidence="1">Metalloprotease</fullName>
        <ecNumber evidence="1">3.4.24.56</ecNumber>
    </submittedName>
</protein>
<evidence type="ECO:0000313" key="1">
    <source>
        <dbReference type="EMBL" id="KAK3696344.1"/>
    </source>
</evidence>
<sequence length="1119" mass="126757">MAGPLRSRASGVERLADTLEKPLLDDRSYRVIKLPNQLEALLIHDPNTDKASAAMDVNVGAFSDEEEMPGMAHAVEHALFMGTEKYPGENDYNTYLTRYGGHSNAFTASTSTNYYFELSATSTSNSPSSSANASQSSLPIPKNQAPLYGALDRFAQFFVKPLFLADTLDRELQAVDSENKKNLQSDTWRLQQLNKSLASKKHPYHKFSTGNYKVLHDDPIARGVKIRDEFIGFYEKHYSANRMKLAVLGRESLDELETWVQEFFGDVKDQNLPQLRWDDIPPFSEDDVRTQIFAKPVMDQRSLDIYFPYPDEDELYASQPGRYISHLIGHEGPGSILAHTKAKGWTTALSAGPNTQCPGTCVFTISLRLTESGLKNYREVVKTVFHYIAMIKEQPPQEWIVEEMKKLAEVDFKFRQKAPASRTVSAYSQVMQKPLPKDQLLSGQALIREFNPEAIKVGMDALSPESFRYVLVSQEYPGTWDKKEKWYGTEYKYEKIPQDFMRELRAAANGSPASRPAELHLPGINEFVPQRLDVEKKEAKEPAVTPTLIRNDENVRTWWKKDDQFWVPKANIDVCLRSPLTNLTPLMAVMGQLYKELVEDSLTEYAYDAELAGLGYNLAHHPQGFDVAISGYNDKMSVLLEKVLISMRDLEIKDERFEIIKERMLRGFKNFEYHEPYKQITTYSRWLISEKGWATFQLLDELHAVTAEDVRQYFPQALRQMHIEILVHGNLYKEDALNITNLVESTMKPKRLPPSQWPVKRNIELPRGSDFRYERVLKNADNINHCVEYLIFVGNNLDRPVRAKLLLLAQMADEPCFDTLRTKEQLGYVVGSGALIYSTIACWRILVQSEKDCAYLEKRIDAFLVGFADVIKEMPDDEFESHKIGLINKRLEKLKNLGQETGRFWGHITGEAYDFELVYRDVENIEPITKQDILDFYQTFYHPHSRTRAKASVHLIAQATAADLAAKTSLSEKKEKLVETIVQMLEQLGLEDTHAADLAKRMEKVDVESGDTAGIMDAVSGYLKESAGMATEQVEKVAEQGQIVLGTILPSLGIVPPSEADGSADKTAEANGEVVLNGETHDKTVIIEDVKAFKASMPLSTGVRPVKDLSEFEELGAKL</sequence>
<keyword evidence="1" id="KW-0645">Protease</keyword>
<reference evidence="1" key="1">
    <citation type="submission" date="2023-07" db="EMBL/GenBank/DDBJ databases">
        <title>Black Yeasts Isolated from many extreme environments.</title>
        <authorList>
            <person name="Coleine C."/>
            <person name="Stajich J.E."/>
            <person name="Selbmann L."/>
        </authorList>
    </citation>
    <scope>NUCLEOTIDE SEQUENCE</scope>
    <source>
        <strain evidence="1">CCFEE 5714</strain>
    </source>
</reference>
<keyword evidence="1" id="KW-0378">Hydrolase</keyword>
<gene>
    <name evidence="1" type="primary">STE23_2</name>
    <name evidence="1" type="ORF">LTR37_018009</name>
</gene>
<dbReference type="EC" id="3.4.24.56" evidence="1"/>
<accession>A0ACC3MI72</accession>